<dbReference type="Pfam" id="PF13643">
    <property type="entry name" value="DUF4145"/>
    <property type="match status" value="1"/>
</dbReference>
<keyword evidence="3" id="KW-1185">Reference proteome</keyword>
<accession>A0ABV0A5Y3</accession>
<evidence type="ECO:0000313" key="2">
    <source>
        <dbReference type="EMBL" id="MEN3238254.1"/>
    </source>
</evidence>
<reference evidence="2 3" key="1">
    <citation type="journal article" date="2023" name="PLoS ONE">
        <title>Complete genome assembly of Hawai'i environmental nontuberculous mycobacteria reveals unexpected co-isolation with methylobacteria.</title>
        <authorList>
            <person name="Hendrix J."/>
            <person name="Epperson L.E."/>
            <person name="Tong E.I."/>
            <person name="Chan Y.L."/>
            <person name="Hasan N.A."/>
            <person name="Dawrs S.N."/>
            <person name="Norton G.J."/>
            <person name="Virdi R."/>
            <person name="Crooks J.L."/>
            <person name="Chan E.D."/>
            <person name="Honda J.R."/>
            <person name="Strong M."/>
        </authorList>
    </citation>
    <scope>NUCLEOTIDE SEQUENCE [LARGE SCALE GENOMIC DNA]</scope>
    <source>
        <strain evidence="2 3">NJH_HI04-1</strain>
    </source>
</reference>
<dbReference type="InterPro" id="IPR025285">
    <property type="entry name" value="DUF4145"/>
</dbReference>
<comment type="caution">
    <text evidence="2">The sequence shown here is derived from an EMBL/GenBank/DDBJ whole genome shotgun (WGS) entry which is preliminary data.</text>
</comment>
<dbReference type="EMBL" id="JAQYXP010000005">
    <property type="protein sequence ID" value="MEN3238254.1"/>
    <property type="molecule type" value="Genomic_DNA"/>
</dbReference>
<name>A0ABV0A5Y3_9HYPH</name>
<evidence type="ECO:0000313" key="3">
    <source>
        <dbReference type="Proteomes" id="UP001407347"/>
    </source>
</evidence>
<dbReference type="RefSeq" id="WP_346013555.1">
    <property type="nucleotide sequence ID" value="NZ_JAQYXP010000005.1"/>
</dbReference>
<proteinExistence type="predicted"/>
<feature type="domain" description="DUF4145" evidence="1">
    <location>
        <begin position="136"/>
        <end position="211"/>
    </location>
</feature>
<evidence type="ECO:0000259" key="1">
    <source>
        <dbReference type="Pfam" id="PF13643"/>
    </source>
</evidence>
<gene>
    <name evidence="2" type="ORF">PUR29_32930</name>
</gene>
<protein>
    <submittedName>
        <fullName evidence="2">DUF4145 domain-containing protein</fullName>
    </submittedName>
</protein>
<sequence length="266" mass="29910">MNAKIIPPTINAKSFNCPHCNALAHQTWFKTYVKPVDSVFIPDRETFDEVEKAHRHDPEMQETINWFRKACDGVPFAHASERDFSNATLELIYAARCFSCNKFSLWITDKIIYPITKLEIEPNPDLPPHILSDFVEASTIFEASPRGSAALLRLALQKLLQHLEVPGDKIDHQIARLVAEGLPPKVQKALDIVRVVGNSAVHPGQIDVQDNREIALALFSLLNIITDALVTQPRQIDSLFEELPEGVIKGIERRDKPKAIEGPKKN</sequence>
<dbReference type="Proteomes" id="UP001407347">
    <property type="component" value="Unassembled WGS sequence"/>
</dbReference>
<organism evidence="2 3">
    <name type="scientific">Methylobacterium ajmalii</name>
    <dbReference type="NCBI Taxonomy" id="2738439"/>
    <lineage>
        <taxon>Bacteria</taxon>
        <taxon>Pseudomonadati</taxon>
        <taxon>Pseudomonadota</taxon>
        <taxon>Alphaproteobacteria</taxon>
        <taxon>Hyphomicrobiales</taxon>
        <taxon>Methylobacteriaceae</taxon>
        <taxon>Methylobacterium</taxon>
    </lineage>
</organism>